<dbReference type="PANTHER" id="PTHR47725">
    <property type="entry name" value="OS03G0364000 PROTEIN"/>
    <property type="match status" value="1"/>
</dbReference>
<name>A0A7S3U7W4_9SPIT</name>
<feature type="domain" description="Ubiquitin-like" evidence="1">
    <location>
        <begin position="7"/>
        <end position="86"/>
    </location>
</feature>
<dbReference type="EMBL" id="HBIQ01118241">
    <property type="protein sequence ID" value="CAE0605683.1"/>
    <property type="molecule type" value="Transcribed_RNA"/>
</dbReference>
<evidence type="ECO:0000259" key="1">
    <source>
        <dbReference type="PROSITE" id="PS50053"/>
    </source>
</evidence>
<dbReference type="Gene3D" id="3.10.20.90">
    <property type="entry name" value="Phosphatidylinositol 3-kinase Catalytic Subunit, Chain A, domain 1"/>
    <property type="match status" value="1"/>
</dbReference>
<evidence type="ECO:0000313" key="2">
    <source>
        <dbReference type="EMBL" id="CAE0605683.1"/>
    </source>
</evidence>
<organism evidence="2">
    <name type="scientific">Strombidinopsis acuminata</name>
    <dbReference type="NCBI Taxonomy" id="141414"/>
    <lineage>
        <taxon>Eukaryota</taxon>
        <taxon>Sar</taxon>
        <taxon>Alveolata</taxon>
        <taxon>Ciliophora</taxon>
        <taxon>Intramacronucleata</taxon>
        <taxon>Spirotrichea</taxon>
        <taxon>Choreotrichia</taxon>
        <taxon>Choreotrichida</taxon>
        <taxon>Strombidinopsidae</taxon>
        <taxon>Strombidinopsis</taxon>
    </lineage>
</organism>
<reference evidence="2" key="1">
    <citation type="submission" date="2021-01" db="EMBL/GenBank/DDBJ databases">
        <authorList>
            <person name="Corre E."/>
            <person name="Pelletier E."/>
            <person name="Niang G."/>
            <person name="Scheremetjew M."/>
            <person name="Finn R."/>
            <person name="Kale V."/>
            <person name="Holt S."/>
            <person name="Cochrane G."/>
            <person name="Meng A."/>
            <person name="Brown T."/>
            <person name="Cohen L."/>
        </authorList>
    </citation>
    <scope>NUCLEOTIDE SEQUENCE</scope>
    <source>
        <strain evidence="2">SPMC142</strain>
    </source>
</reference>
<sequence>MADEAELSDYVRIKRKNTTIFLYVLLSDTAGDVRAKISAVNKVPVSDIRLFLDKNGDIPLDEKKSLADQKVENDQELYMVFRKEGSDEWEPMEIGVPTGDDA</sequence>
<dbReference type="AlphaFoldDB" id="A0A7S3U7W4"/>
<dbReference type="PROSITE" id="PS50053">
    <property type="entry name" value="UBIQUITIN_2"/>
    <property type="match status" value="1"/>
</dbReference>
<dbReference type="PANTHER" id="PTHR47725:SF2">
    <property type="entry name" value="UBIQUITIN-LIKE DOMAIN-CONTAINING PROTEIN"/>
    <property type="match status" value="1"/>
</dbReference>
<gene>
    <name evidence="2" type="ORF">SACU0126_LOCUS37450</name>
</gene>
<proteinExistence type="predicted"/>
<dbReference type="InterPro" id="IPR029071">
    <property type="entry name" value="Ubiquitin-like_domsf"/>
</dbReference>
<dbReference type="SUPFAM" id="SSF54236">
    <property type="entry name" value="Ubiquitin-like"/>
    <property type="match status" value="1"/>
</dbReference>
<accession>A0A7S3U7W4</accession>
<dbReference type="Pfam" id="PF00240">
    <property type="entry name" value="ubiquitin"/>
    <property type="match status" value="1"/>
</dbReference>
<protein>
    <recommendedName>
        <fullName evidence="1">Ubiquitin-like domain-containing protein</fullName>
    </recommendedName>
</protein>
<dbReference type="InterPro" id="IPR000626">
    <property type="entry name" value="Ubiquitin-like_dom"/>
</dbReference>